<evidence type="ECO:0000313" key="2">
    <source>
        <dbReference type="EMBL" id="PSR75742.1"/>
    </source>
</evidence>
<gene>
    <name evidence="2" type="ORF">BD289DRAFT_185402</name>
</gene>
<dbReference type="AlphaFoldDB" id="A0A2T2ZT54"/>
<proteinExistence type="predicted"/>
<dbReference type="EMBL" id="KZ678747">
    <property type="protein sequence ID" value="PSR75742.1"/>
    <property type="molecule type" value="Genomic_DNA"/>
</dbReference>
<dbReference type="InParanoid" id="A0A2T2ZT54"/>
<reference evidence="2 3" key="1">
    <citation type="journal article" date="2018" name="Mycol. Prog.">
        <title>Coniella lustricola, a new species from submerged detritus.</title>
        <authorList>
            <person name="Raudabaugh D.B."/>
            <person name="Iturriaga T."/>
            <person name="Carver A."/>
            <person name="Mondo S."/>
            <person name="Pangilinan J."/>
            <person name="Lipzen A."/>
            <person name="He G."/>
            <person name="Amirebrahimi M."/>
            <person name="Grigoriev I.V."/>
            <person name="Miller A.N."/>
        </authorList>
    </citation>
    <scope>NUCLEOTIDE SEQUENCE [LARGE SCALE GENOMIC DNA]</scope>
    <source>
        <strain evidence="2 3">B22-T-1</strain>
    </source>
</reference>
<evidence type="ECO:0000313" key="3">
    <source>
        <dbReference type="Proteomes" id="UP000241462"/>
    </source>
</evidence>
<feature type="region of interest" description="Disordered" evidence="1">
    <location>
        <begin position="124"/>
        <end position="167"/>
    </location>
</feature>
<dbReference type="Proteomes" id="UP000241462">
    <property type="component" value="Unassembled WGS sequence"/>
</dbReference>
<accession>A0A2T2ZT54</accession>
<sequence length="167" mass="18669">MILDTKSILSSSAHQGHGVEWLVVDANYNSCRSSSTLNSSCTCPLALSCQVLIQTNNGPRLLAIASKRQQRRPWYRLDRATADEETATAPRQFRVDASEHQMVPLPHSMRVFFEERPRQIIRHAQKEGDNNPCRGHGARAEPTCQAPTVRQHRSLSKSELPPGSNNT</sequence>
<evidence type="ECO:0000256" key="1">
    <source>
        <dbReference type="SAM" id="MobiDB-lite"/>
    </source>
</evidence>
<keyword evidence="3" id="KW-1185">Reference proteome</keyword>
<organism evidence="2 3">
    <name type="scientific">Coniella lustricola</name>
    <dbReference type="NCBI Taxonomy" id="2025994"/>
    <lineage>
        <taxon>Eukaryota</taxon>
        <taxon>Fungi</taxon>
        <taxon>Dikarya</taxon>
        <taxon>Ascomycota</taxon>
        <taxon>Pezizomycotina</taxon>
        <taxon>Sordariomycetes</taxon>
        <taxon>Sordariomycetidae</taxon>
        <taxon>Diaporthales</taxon>
        <taxon>Schizoparmaceae</taxon>
        <taxon>Coniella</taxon>
    </lineage>
</organism>
<name>A0A2T2ZT54_9PEZI</name>
<protein>
    <submittedName>
        <fullName evidence="2">Uncharacterized protein</fullName>
    </submittedName>
</protein>